<proteinExistence type="predicted"/>
<evidence type="ECO:0000313" key="2">
    <source>
        <dbReference type="EMBL" id="KAG0569161.1"/>
    </source>
</evidence>
<reference evidence="2 3" key="1">
    <citation type="submission" date="2020-06" db="EMBL/GenBank/DDBJ databases">
        <title>WGS assembly of Ceratodon purpureus strain R40.</title>
        <authorList>
            <person name="Carey S.B."/>
            <person name="Jenkins J."/>
            <person name="Shu S."/>
            <person name="Lovell J.T."/>
            <person name="Sreedasyam A."/>
            <person name="Maumus F."/>
            <person name="Tiley G.P."/>
            <person name="Fernandez-Pozo N."/>
            <person name="Barry K."/>
            <person name="Chen C."/>
            <person name="Wang M."/>
            <person name="Lipzen A."/>
            <person name="Daum C."/>
            <person name="Saski C.A."/>
            <person name="Payton A.C."/>
            <person name="Mcbreen J.C."/>
            <person name="Conrad R.E."/>
            <person name="Kollar L.M."/>
            <person name="Olsson S."/>
            <person name="Huttunen S."/>
            <person name="Landis J.B."/>
            <person name="Wickett N.J."/>
            <person name="Johnson M.G."/>
            <person name="Rensing S.A."/>
            <person name="Grimwood J."/>
            <person name="Schmutz J."/>
            <person name="Mcdaniel S.F."/>
        </authorList>
    </citation>
    <scope>NUCLEOTIDE SEQUENCE [LARGE SCALE GENOMIC DNA]</scope>
    <source>
        <strain evidence="2 3">R40</strain>
    </source>
</reference>
<protein>
    <submittedName>
        <fullName evidence="2">Uncharacterized protein</fullName>
    </submittedName>
</protein>
<accession>A0A8T0HBL5</accession>
<feature type="signal peptide" evidence="1">
    <location>
        <begin position="1"/>
        <end position="17"/>
    </location>
</feature>
<keyword evidence="1" id="KW-0732">Signal</keyword>
<organism evidence="2 3">
    <name type="scientific">Ceratodon purpureus</name>
    <name type="common">Fire moss</name>
    <name type="synonym">Dicranum purpureum</name>
    <dbReference type="NCBI Taxonomy" id="3225"/>
    <lineage>
        <taxon>Eukaryota</taxon>
        <taxon>Viridiplantae</taxon>
        <taxon>Streptophyta</taxon>
        <taxon>Embryophyta</taxon>
        <taxon>Bryophyta</taxon>
        <taxon>Bryophytina</taxon>
        <taxon>Bryopsida</taxon>
        <taxon>Dicranidae</taxon>
        <taxon>Pseudoditrichales</taxon>
        <taxon>Ditrichaceae</taxon>
        <taxon>Ceratodon</taxon>
    </lineage>
</organism>
<dbReference type="Proteomes" id="UP000822688">
    <property type="component" value="Chromosome 6"/>
</dbReference>
<evidence type="ECO:0000256" key="1">
    <source>
        <dbReference type="SAM" id="SignalP"/>
    </source>
</evidence>
<keyword evidence="3" id="KW-1185">Reference proteome</keyword>
<evidence type="ECO:0000313" key="3">
    <source>
        <dbReference type="Proteomes" id="UP000822688"/>
    </source>
</evidence>
<name>A0A8T0HBL5_CERPU</name>
<comment type="caution">
    <text evidence="2">The sequence shown here is derived from an EMBL/GenBank/DDBJ whole genome shotgun (WGS) entry which is preliminary data.</text>
</comment>
<dbReference type="EMBL" id="CM026427">
    <property type="protein sequence ID" value="KAG0569161.1"/>
    <property type="molecule type" value="Genomic_DNA"/>
</dbReference>
<dbReference type="AlphaFoldDB" id="A0A8T0HBL5"/>
<sequence length="81" mass="9456">MNWYWKWHIGRFELVVTWLDSVVLYQNKGKRSTTACARFPSLTSQVILEGCYFVTDGRLSTPQVIQHRGGKTLRRLSLPEQ</sequence>
<gene>
    <name evidence="2" type="ORF">KC19_6G069800</name>
</gene>
<feature type="chain" id="PRO_5035906098" evidence="1">
    <location>
        <begin position="18"/>
        <end position="81"/>
    </location>
</feature>